<comment type="caution">
    <text evidence="3">The sequence shown here is derived from an EMBL/GenBank/DDBJ whole genome shotgun (WGS) entry which is preliminary data.</text>
</comment>
<feature type="domain" description="EF-hand" evidence="2">
    <location>
        <begin position="63"/>
        <end position="98"/>
    </location>
</feature>
<organism evidence="3 4">
    <name type="scientific">Tropicimonas omnivorans</name>
    <dbReference type="NCBI Taxonomy" id="3075590"/>
    <lineage>
        <taxon>Bacteria</taxon>
        <taxon>Pseudomonadati</taxon>
        <taxon>Pseudomonadota</taxon>
        <taxon>Alphaproteobacteria</taxon>
        <taxon>Rhodobacterales</taxon>
        <taxon>Roseobacteraceae</taxon>
        <taxon>Tropicimonas</taxon>
    </lineage>
</organism>
<evidence type="ECO:0000256" key="1">
    <source>
        <dbReference type="SAM" id="SignalP"/>
    </source>
</evidence>
<reference evidence="3 4" key="1">
    <citation type="submission" date="2023-09" db="EMBL/GenBank/DDBJ databases">
        <authorList>
            <person name="Rey-Velasco X."/>
        </authorList>
    </citation>
    <scope>NUCLEOTIDE SEQUENCE [LARGE SCALE GENOMIC DNA]</scope>
    <source>
        <strain evidence="3 4">F158</strain>
    </source>
</reference>
<proteinExistence type="predicted"/>
<keyword evidence="4" id="KW-1185">Reference proteome</keyword>
<sequence>MTYPSLAATALCLFALAPVQSLAQSAAPQGATPPVPTSVELPDVCRMGYVAIESVEDAVSADAVREAARAHFAAMDQDDSGTVGREEAVACLTATAAARPAPADRSDMNVSNADLDGDGAITRAEYFEAARTAFEAARGSDLASQEVVVLRRFIFDPTGRSIANPAELAPDDAMASAARMFDALDADGDGVVSTGEWAGQAPQRDVEAVVTAHFDELDADGSGDLSEGEIEDAAVAALERARRMAAEDGVGSQTEDPPIVYYRYASGF</sequence>
<dbReference type="InterPro" id="IPR011992">
    <property type="entry name" value="EF-hand-dom_pair"/>
</dbReference>
<dbReference type="PROSITE" id="PS50222">
    <property type="entry name" value="EF_HAND_2"/>
    <property type="match status" value="2"/>
</dbReference>
<dbReference type="RefSeq" id="WP_311690423.1">
    <property type="nucleotide sequence ID" value="NZ_JAVRHL010000002.1"/>
</dbReference>
<dbReference type="PROSITE" id="PS00018">
    <property type="entry name" value="EF_HAND_1"/>
    <property type="match status" value="3"/>
</dbReference>
<dbReference type="InterPro" id="IPR002048">
    <property type="entry name" value="EF_hand_dom"/>
</dbReference>
<keyword evidence="1" id="KW-0732">Signal</keyword>
<feature type="signal peptide" evidence="1">
    <location>
        <begin position="1"/>
        <end position="23"/>
    </location>
</feature>
<feature type="chain" id="PRO_5047533678" description="EF-hand domain-containing protein" evidence="1">
    <location>
        <begin position="24"/>
        <end position="268"/>
    </location>
</feature>
<dbReference type="SUPFAM" id="SSF47473">
    <property type="entry name" value="EF-hand"/>
    <property type="match status" value="1"/>
</dbReference>
<evidence type="ECO:0000313" key="4">
    <source>
        <dbReference type="Proteomes" id="UP001265259"/>
    </source>
</evidence>
<dbReference type="InterPro" id="IPR018247">
    <property type="entry name" value="EF_Hand_1_Ca_BS"/>
</dbReference>
<dbReference type="EMBL" id="JAVRHL010000002">
    <property type="protein sequence ID" value="MDT0682656.1"/>
    <property type="molecule type" value="Genomic_DNA"/>
</dbReference>
<dbReference type="Proteomes" id="UP001265259">
    <property type="component" value="Unassembled WGS sequence"/>
</dbReference>
<accession>A0ABU3DG10</accession>
<gene>
    <name evidence="3" type="ORF">RM543_08160</name>
</gene>
<feature type="domain" description="EF-hand" evidence="2">
    <location>
        <begin position="172"/>
        <end position="207"/>
    </location>
</feature>
<dbReference type="Pfam" id="PF13202">
    <property type="entry name" value="EF-hand_5"/>
    <property type="match status" value="2"/>
</dbReference>
<dbReference type="SMART" id="SM00054">
    <property type="entry name" value="EFh"/>
    <property type="match status" value="4"/>
</dbReference>
<dbReference type="Gene3D" id="1.10.238.10">
    <property type="entry name" value="EF-hand"/>
    <property type="match status" value="2"/>
</dbReference>
<protein>
    <recommendedName>
        <fullName evidence="2">EF-hand domain-containing protein</fullName>
    </recommendedName>
</protein>
<evidence type="ECO:0000313" key="3">
    <source>
        <dbReference type="EMBL" id="MDT0682656.1"/>
    </source>
</evidence>
<evidence type="ECO:0000259" key="2">
    <source>
        <dbReference type="PROSITE" id="PS50222"/>
    </source>
</evidence>
<name>A0ABU3DG10_9RHOB</name>